<evidence type="ECO:0000313" key="5">
    <source>
        <dbReference type="EMBL" id="QJE72092.1"/>
    </source>
</evidence>
<dbReference type="Proteomes" id="UP000501891">
    <property type="component" value="Chromosome"/>
</dbReference>
<feature type="domain" description="N-acetyltransferase" evidence="4">
    <location>
        <begin position="25"/>
        <end position="179"/>
    </location>
</feature>
<dbReference type="Pfam" id="PF13302">
    <property type="entry name" value="Acetyltransf_3"/>
    <property type="match status" value="1"/>
</dbReference>
<accession>A0A858R402</accession>
<dbReference type="Gene3D" id="3.40.630.30">
    <property type="match status" value="1"/>
</dbReference>
<dbReference type="SUPFAM" id="SSF55729">
    <property type="entry name" value="Acyl-CoA N-acyltransferases (Nat)"/>
    <property type="match status" value="1"/>
</dbReference>
<sequence length="194" mass="21844">MTDAAAIPAQAQTPPPPTTLVTARLVLRPLQVEDAEDLFPVFNDPESMRYWSHLPHKDVAETRAKLERVVEEDGTSRTWAVTRDGGRCQGWVSLFGAQDRLVWLGYILLPETRGQGLATEAVHAALDFAFGPWDMHRVEANLDPRNARSERLLKRLGFTREGVRREDFLLGGRYYDTLIYGLLAAEWRSARAAA</sequence>
<evidence type="ECO:0000259" key="4">
    <source>
        <dbReference type="PROSITE" id="PS51186"/>
    </source>
</evidence>
<dbReference type="InterPro" id="IPR000182">
    <property type="entry name" value="GNAT_dom"/>
</dbReference>
<dbReference type="PROSITE" id="PS51186">
    <property type="entry name" value="GNAT"/>
    <property type="match status" value="1"/>
</dbReference>
<protein>
    <submittedName>
        <fullName evidence="5">GNAT family N-acetyltransferase</fullName>
    </submittedName>
</protein>
<organism evidence="5 6">
    <name type="scientific">Aerophototrophica crusticola</name>
    <dbReference type="NCBI Taxonomy" id="1709002"/>
    <lineage>
        <taxon>Bacteria</taxon>
        <taxon>Pseudomonadati</taxon>
        <taxon>Pseudomonadota</taxon>
        <taxon>Alphaproteobacteria</taxon>
        <taxon>Rhodospirillales</taxon>
        <taxon>Rhodospirillaceae</taxon>
        <taxon>Aerophototrophica</taxon>
    </lineage>
</organism>
<evidence type="ECO:0000256" key="2">
    <source>
        <dbReference type="ARBA" id="ARBA00023315"/>
    </source>
</evidence>
<dbReference type="InterPro" id="IPR051531">
    <property type="entry name" value="N-acetyltransferase"/>
</dbReference>
<keyword evidence="6" id="KW-1185">Reference proteome</keyword>
<dbReference type="GO" id="GO:0016747">
    <property type="term" value="F:acyltransferase activity, transferring groups other than amino-acyl groups"/>
    <property type="evidence" value="ECO:0007669"/>
    <property type="project" value="InterPro"/>
</dbReference>
<evidence type="ECO:0000313" key="6">
    <source>
        <dbReference type="Proteomes" id="UP000501891"/>
    </source>
</evidence>
<dbReference type="EMBL" id="CP051775">
    <property type="protein sequence ID" value="QJE72092.1"/>
    <property type="molecule type" value="Genomic_DNA"/>
</dbReference>
<dbReference type="InterPro" id="IPR016181">
    <property type="entry name" value="Acyl_CoA_acyltransferase"/>
</dbReference>
<proteinExistence type="inferred from homology"/>
<dbReference type="KEGG" id="acru:HHL28_02310"/>
<keyword evidence="2" id="KW-0012">Acyltransferase</keyword>
<dbReference type="PANTHER" id="PTHR43792:SF8">
    <property type="entry name" value="[RIBOSOMAL PROTEIN US5]-ALANINE N-ACETYLTRANSFERASE"/>
    <property type="match status" value="1"/>
</dbReference>
<keyword evidence="1" id="KW-0808">Transferase</keyword>
<name>A0A858R402_9PROT</name>
<evidence type="ECO:0000256" key="3">
    <source>
        <dbReference type="ARBA" id="ARBA00038502"/>
    </source>
</evidence>
<dbReference type="PANTHER" id="PTHR43792">
    <property type="entry name" value="GNAT FAMILY, PUTATIVE (AFU_ORTHOLOGUE AFUA_3G00765)-RELATED-RELATED"/>
    <property type="match status" value="1"/>
</dbReference>
<gene>
    <name evidence="5" type="ORF">HHL28_02310</name>
</gene>
<reference evidence="5" key="1">
    <citation type="submission" date="2020-04" db="EMBL/GenBank/DDBJ databases">
        <title>A desert anoxygenic phototrophic bacterium fixes CO2 using RubisCO under aerobic conditions.</title>
        <authorList>
            <person name="Tang K."/>
        </authorList>
    </citation>
    <scope>NUCLEOTIDE SEQUENCE [LARGE SCALE GENOMIC DNA]</scope>
    <source>
        <strain evidence="5">MIMtkB3</strain>
    </source>
</reference>
<evidence type="ECO:0000256" key="1">
    <source>
        <dbReference type="ARBA" id="ARBA00022679"/>
    </source>
</evidence>
<dbReference type="AlphaFoldDB" id="A0A858R402"/>
<comment type="similarity">
    <text evidence="3">Belongs to the acetyltransferase family. RimJ subfamily.</text>
</comment>